<accession>A0A4U1J980</accession>
<feature type="compositionally biased region" description="Acidic residues" evidence="1">
    <location>
        <begin position="7"/>
        <end position="16"/>
    </location>
</feature>
<comment type="caution">
    <text evidence="2">The sequence shown here is derived from an EMBL/GenBank/DDBJ whole genome shotgun (WGS) entry which is preliminary data.</text>
</comment>
<dbReference type="Proteomes" id="UP000309215">
    <property type="component" value="Unassembled WGS sequence"/>
</dbReference>
<feature type="region of interest" description="Disordered" evidence="1">
    <location>
        <begin position="1"/>
        <end position="32"/>
    </location>
</feature>
<organism evidence="2 3">
    <name type="scientific">Polyangium fumosum</name>
    <dbReference type="NCBI Taxonomy" id="889272"/>
    <lineage>
        <taxon>Bacteria</taxon>
        <taxon>Pseudomonadati</taxon>
        <taxon>Myxococcota</taxon>
        <taxon>Polyangia</taxon>
        <taxon>Polyangiales</taxon>
        <taxon>Polyangiaceae</taxon>
        <taxon>Polyangium</taxon>
    </lineage>
</organism>
<evidence type="ECO:0000313" key="2">
    <source>
        <dbReference type="EMBL" id="TKD03427.1"/>
    </source>
</evidence>
<gene>
    <name evidence="2" type="ORF">E8A74_26045</name>
</gene>
<reference evidence="2 3" key="1">
    <citation type="submission" date="2019-04" db="EMBL/GenBank/DDBJ databases">
        <authorList>
            <person name="Li Y."/>
            <person name="Wang J."/>
        </authorList>
    </citation>
    <scope>NUCLEOTIDE SEQUENCE [LARGE SCALE GENOMIC DNA]</scope>
    <source>
        <strain evidence="2 3">DSM 14668</strain>
    </source>
</reference>
<evidence type="ECO:0000256" key="1">
    <source>
        <dbReference type="SAM" id="MobiDB-lite"/>
    </source>
</evidence>
<dbReference type="RefSeq" id="WP_136931779.1">
    <property type="nucleotide sequence ID" value="NZ_SSMQ01000029.1"/>
</dbReference>
<dbReference type="EMBL" id="SSMQ01000029">
    <property type="protein sequence ID" value="TKD03427.1"/>
    <property type="molecule type" value="Genomic_DNA"/>
</dbReference>
<proteinExistence type="predicted"/>
<dbReference type="AlphaFoldDB" id="A0A4U1J980"/>
<protein>
    <submittedName>
        <fullName evidence="2">Uncharacterized protein</fullName>
    </submittedName>
</protein>
<name>A0A4U1J980_9BACT</name>
<sequence length="59" mass="6335">MRLGEHDGDEGPEDERDPGLAAVPCAPLAPPTEEELAWVEYLEETEAEGPATWKPGFAG</sequence>
<keyword evidence="3" id="KW-1185">Reference proteome</keyword>
<evidence type="ECO:0000313" key="3">
    <source>
        <dbReference type="Proteomes" id="UP000309215"/>
    </source>
</evidence>